<reference evidence="1" key="2">
    <citation type="journal article" date="2024" name="Plant">
        <title>Genomic evolution and insights into agronomic trait innovations of Sesamum species.</title>
        <authorList>
            <person name="Miao H."/>
            <person name="Wang L."/>
            <person name="Qu L."/>
            <person name="Liu H."/>
            <person name="Sun Y."/>
            <person name="Le M."/>
            <person name="Wang Q."/>
            <person name="Wei S."/>
            <person name="Zheng Y."/>
            <person name="Lin W."/>
            <person name="Duan Y."/>
            <person name="Cao H."/>
            <person name="Xiong S."/>
            <person name="Wang X."/>
            <person name="Wei L."/>
            <person name="Li C."/>
            <person name="Ma Q."/>
            <person name="Ju M."/>
            <person name="Zhao R."/>
            <person name="Li G."/>
            <person name="Mu C."/>
            <person name="Tian Q."/>
            <person name="Mei H."/>
            <person name="Zhang T."/>
            <person name="Gao T."/>
            <person name="Zhang H."/>
        </authorList>
    </citation>
    <scope>NUCLEOTIDE SEQUENCE</scope>
    <source>
        <strain evidence="1">KEN1</strain>
    </source>
</reference>
<comment type="caution">
    <text evidence="1">The sequence shown here is derived from an EMBL/GenBank/DDBJ whole genome shotgun (WGS) entry which is preliminary data.</text>
</comment>
<accession>A0AAW2VW45</accession>
<proteinExistence type="predicted"/>
<organism evidence="1">
    <name type="scientific">Sesamum latifolium</name>
    <dbReference type="NCBI Taxonomy" id="2727402"/>
    <lineage>
        <taxon>Eukaryota</taxon>
        <taxon>Viridiplantae</taxon>
        <taxon>Streptophyta</taxon>
        <taxon>Embryophyta</taxon>
        <taxon>Tracheophyta</taxon>
        <taxon>Spermatophyta</taxon>
        <taxon>Magnoliopsida</taxon>
        <taxon>eudicotyledons</taxon>
        <taxon>Gunneridae</taxon>
        <taxon>Pentapetalae</taxon>
        <taxon>asterids</taxon>
        <taxon>lamiids</taxon>
        <taxon>Lamiales</taxon>
        <taxon>Pedaliaceae</taxon>
        <taxon>Sesamum</taxon>
    </lineage>
</organism>
<sequence>MANLSHGGRLALIRSVLQVMPLHLLQVIHPPKLVLITIERIFNSFFWGSYNGRRHIHWSSWKNACFPVVEGGLGVRSLEDYVQSFSMKLWWRFQHRSSLWLEFLHDRYCRNLHPTKAPYNWNHSSIWHRLCRIRDVAKLFIFWTSGHRSVSFWHDNWLGEKTLAQLVHRESDTM</sequence>
<gene>
    <name evidence="1" type="ORF">Slati_2647400</name>
</gene>
<name>A0AAW2VW45_9LAMI</name>
<reference evidence="1" key="1">
    <citation type="submission" date="2020-06" db="EMBL/GenBank/DDBJ databases">
        <authorList>
            <person name="Li T."/>
            <person name="Hu X."/>
            <person name="Zhang T."/>
            <person name="Song X."/>
            <person name="Zhang H."/>
            <person name="Dai N."/>
            <person name="Sheng W."/>
            <person name="Hou X."/>
            <person name="Wei L."/>
        </authorList>
    </citation>
    <scope>NUCLEOTIDE SEQUENCE</scope>
    <source>
        <strain evidence="1">KEN1</strain>
        <tissue evidence="1">Leaf</tissue>
    </source>
</reference>
<dbReference type="PANTHER" id="PTHR33116">
    <property type="entry name" value="REVERSE TRANSCRIPTASE ZINC-BINDING DOMAIN-CONTAINING PROTEIN-RELATED-RELATED"/>
    <property type="match status" value="1"/>
</dbReference>
<dbReference type="AlphaFoldDB" id="A0AAW2VW45"/>
<protein>
    <submittedName>
        <fullName evidence="1">Uncharacterized protein</fullName>
    </submittedName>
</protein>
<dbReference type="EMBL" id="JACGWN010000009">
    <property type="protein sequence ID" value="KAL0433131.1"/>
    <property type="molecule type" value="Genomic_DNA"/>
</dbReference>
<dbReference type="PANTHER" id="PTHR33116:SF84">
    <property type="entry name" value="RNA-DIRECTED DNA POLYMERASE"/>
    <property type="match status" value="1"/>
</dbReference>
<evidence type="ECO:0000313" key="1">
    <source>
        <dbReference type="EMBL" id="KAL0433131.1"/>
    </source>
</evidence>